<accession>A0A829PJC1</accession>
<gene>
    <name evidence="2" type="ORF">L829_1630</name>
</gene>
<dbReference type="Proteomes" id="UP000019854">
    <property type="component" value="Unassembled WGS sequence"/>
</dbReference>
<protein>
    <submittedName>
        <fullName evidence="2">Uncharacterized protein</fullName>
    </submittedName>
</protein>
<sequence>MIKAHSWTANPQTMPPNAIPAPWRNATTTPYAQRCAPLW</sequence>
<name>A0A829PJC1_9MYCO</name>
<evidence type="ECO:0000313" key="2">
    <source>
        <dbReference type="EMBL" id="ETZ88075.1"/>
    </source>
</evidence>
<feature type="region of interest" description="Disordered" evidence="1">
    <location>
        <begin position="1"/>
        <end position="25"/>
    </location>
</feature>
<proteinExistence type="predicted"/>
<reference evidence="2 3" key="1">
    <citation type="submission" date="2014-01" db="EMBL/GenBank/DDBJ databases">
        <authorList>
            <person name="Zelazny A."/>
            <person name="Olivier K."/>
            <person name="Sampaio E.P."/>
            <person name="Holland S.M."/>
            <person name="Tallon L.J."/>
            <person name="Sadzewicz L.K."/>
            <person name="Sengamalay N."/>
            <person name="Fraser C.M."/>
            <person name="Hine E."/>
            <person name="Shefchek K.A."/>
            <person name="Das S.P."/>
            <person name="Shallom S.J."/>
            <person name="Agrawal S."/>
            <person name="Tettelin H."/>
        </authorList>
    </citation>
    <scope>NUCLEOTIDE SEQUENCE [LARGE SCALE GENOMIC DNA]</scope>
    <source>
        <strain evidence="2 3">MAB_030201_1075</strain>
    </source>
</reference>
<evidence type="ECO:0000313" key="3">
    <source>
        <dbReference type="Proteomes" id="UP000019854"/>
    </source>
</evidence>
<organism evidence="2 3">
    <name type="scientific">Mycobacteroides abscessus MAB_030201_1075</name>
    <dbReference type="NCBI Taxonomy" id="1335410"/>
    <lineage>
        <taxon>Bacteria</taxon>
        <taxon>Bacillati</taxon>
        <taxon>Actinomycetota</taxon>
        <taxon>Actinomycetes</taxon>
        <taxon>Mycobacteriales</taxon>
        <taxon>Mycobacteriaceae</taxon>
        <taxon>Mycobacteroides</taxon>
        <taxon>Mycobacteroides abscessus</taxon>
    </lineage>
</organism>
<evidence type="ECO:0000256" key="1">
    <source>
        <dbReference type="SAM" id="MobiDB-lite"/>
    </source>
</evidence>
<dbReference type="AlphaFoldDB" id="A0A829PJC1"/>
<dbReference type="EMBL" id="JAOX01000001">
    <property type="protein sequence ID" value="ETZ88075.1"/>
    <property type="molecule type" value="Genomic_DNA"/>
</dbReference>
<comment type="caution">
    <text evidence="2">The sequence shown here is derived from an EMBL/GenBank/DDBJ whole genome shotgun (WGS) entry which is preliminary data.</text>
</comment>